<protein>
    <submittedName>
        <fullName evidence="2">Cobyric acid synthase</fullName>
    </submittedName>
</protein>
<sequence>MPAHGRVRFNQAMNTQPCIPSARQRYYTPPRQLALCERQPARGAERAIGPPKSSYGGVALDGDSGILVPVADTVTALDNVVTLSAAHAGIGLSTMAAMLAWTLQERDLDCALVDADLAVGGLDVLLGIEGEPGTRFNQIDAPLGRLESDALNHELPRWEGVRVLACNPWEAKQPDWWEAQAAIRALADVNHLVIVDVGRGDLLASVPELAMAAQVMAVELSVLGLARAKVHLARLAAQESPRPELVGITPRGLPKSGKAVGLDEAEDYLSRPFVGGITHTPKLCGEMLDGLGIRRIPRNARGTLNRLADRIEDLLAFGQDIGQNIGQDTGGTALQRRNSFRSDADDYGARRRNMREQRPVRMTNGGNEVMAR</sequence>
<feature type="compositionally biased region" description="Basic and acidic residues" evidence="1">
    <location>
        <begin position="340"/>
        <end position="359"/>
    </location>
</feature>
<evidence type="ECO:0000313" key="2">
    <source>
        <dbReference type="EMBL" id="OZG64708.1"/>
    </source>
</evidence>
<name>A0A261FZZ9_9BIFI</name>
<dbReference type="InterPro" id="IPR027417">
    <property type="entry name" value="P-loop_NTPase"/>
</dbReference>
<proteinExistence type="predicted"/>
<dbReference type="Gene3D" id="3.40.50.300">
    <property type="entry name" value="P-loop containing nucleotide triphosphate hydrolases"/>
    <property type="match status" value="1"/>
</dbReference>
<evidence type="ECO:0000313" key="3">
    <source>
        <dbReference type="Proteomes" id="UP000216057"/>
    </source>
</evidence>
<feature type="region of interest" description="Disordered" evidence="1">
    <location>
        <begin position="326"/>
        <end position="372"/>
    </location>
</feature>
<feature type="compositionally biased region" description="Polar residues" evidence="1">
    <location>
        <begin position="326"/>
        <end position="337"/>
    </location>
</feature>
<comment type="caution">
    <text evidence="2">The sequence shown here is derived from an EMBL/GenBank/DDBJ whole genome shotgun (WGS) entry which is preliminary data.</text>
</comment>
<dbReference type="SUPFAM" id="SSF52540">
    <property type="entry name" value="P-loop containing nucleoside triphosphate hydrolases"/>
    <property type="match status" value="1"/>
</dbReference>
<dbReference type="Proteomes" id="UP000216057">
    <property type="component" value="Unassembled WGS sequence"/>
</dbReference>
<reference evidence="2 3" key="1">
    <citation type="journal article" date="2017" name="BMC Genomics">
        <title>Comparative genomic and phylogenomic analyses of the Bifidobacteriaceae family.</title>
        <authorList>
            <person name="Lugli G.A."/>
            <person name="Milani C."/>
            <person name="Turroni F."/>
            <person name="Duranti S."/>
            <person name="Mancabelli L."/>
            <person name="Mangifesta M."/>
            <person name="Ferrario C."/>
            <person name="Modesto M."/>
            <person name="Mattarelli P."/>
            <person name="Jiri K."/>
            <person name="van Sinderen D."/>
            <person name="Ventura M."/>
        </authorList>
    </citation>
    <scope>NUCLEOTIDE SEQUENCE [LARGE SCALE GENOMIC DNA]</scope>
    <source>
        <strain evidence="2 3">DSM 100216</strain>
    </source>
</reference>
<dbReference type="AlphaFoldDB" id="A0A261FZZ9"/>
<accession>A0A261FZZ9</accession>
<organism evidence="2 3">
    <name type="scientific">Bifidobacterium eulemuris</name>
    <dbReference type="NCBI Taxonomy" id="1765219"/>
    <lineage>
        <taxon>Bacteria</taxon>
        <taxon>Bacillati</taxon>
        <taxon>Actinomycetota</taxon>
        <taxon>Actinomycetes</taxon>
        <taxon>Bifidobacteriales</taxon>
        <taxon>Bifidobacteriaceae</taxon>
        <taxon>Bifidobacterium</taxon>
    </lineage>
</organism>
<dbReference type="EMBL" id="MWWZ01000014">
    <property type="protein sequence ID" value="OZG64708.1"/>
    <property type="molecule type" value="Genomic_DNA"/>
</dbReference>
<evidence type="ECO:0000256" key="1">
    <source>
        <dbReference type="SAM" id="MobiDB-lite"/>
    </source>
</evidence>
<gene>
    <name evidence="2" type="ORF">BEUL_2063</name>
</gene>